<dbReference type="Proteomes" id="UP001589758">
    <property type="component" value="Unassembled WGS sequence"/>
</dbReference>
<proteinExistence type="predicted"/>
<name>A0ABV6CEA8_9GAMM</name>
<evidence type="ECO:0008006" key="3">
    <source>
        <dbReference type="Google" id="ProtNLM"/>
    </source>
</evidence>
<accession>A0ABV6CEA8</accession>
<gene>
    <name evidence="1" type="ORF">ACFFIT_05740</name>
</gene>
<reference evidence="1 2" key="1">
    <citation type="submission" date="2024-09" db="EMBL/GenBank/DDBJ databases">
        <authorList>
            <person name="Sun Q."/>
            <person name="Mori K."/>
        </authorList>
    </citation>
    <scope>NUCLEOTIDE SEQUENCE [LARGE SCALE GENOMIC DNA]</scope>
    <source>
        <strain evidence="1 2">CCM 8545</strain>
    </source>
</reference>
<evidence type="ECO:0000313" key="2">
    <source>
        <dbReference type="Proteomes" id="UP001589758"/>
    </source>
</evidence>
<keyword evidence="2" id="KW-1185">Reference proteome</keyword>
<comment type="caution">
    <text evidence="1">The sequence shown here is derived from an EMBL/GenBank/DDBJ whole genome shotgun (WGS) entry which is preliminary data.</text>
</comment>
<dbReference type="RefSeq" id="WP_385876696.1">
    <property type="nucleotide sequence ID" value="NZ_JBHLXE010000069.1"/>
</dbReference>
<dbReference type="EMBL" id="JBHLXE010000069">
    <property type="protein sequence ID" value="MFC0179593.1"/>
    <property type="molecule type" value="Genomic_DNA"/>
</dbReference>
<protein>
    <recommendedName>
        <fullName evidence="3">Homing endonuclease LAGLIDADG domain-containing protein</fullName>
    </recommendedName>
</protein>
<organism evidence="1 2">
    <name type="scientific">Thorsellia kenyensis</name>
    <dbReference type="NCBI Taxonomy" id="1549888"/>
    <lineage>
        <taxon>Bacteria</taxon>
        <taxon>Pseudomonadati</taxon>
        <taxon>Pseudomonadota</taxon>
        <taxon>Gammaproteobacteria</taxon>
        <taxon>Enterobacterales</taxon>
        <taxon>Thorselliaceae</taxon>
        <taxon>Thorsellia</taxon>
    </lineage>
</organism>
<evidence type="ECO:0000313" key="1">
    <source>
        <dbReference type="EMBL" id="MFC0179593.1"/>
    </source>
</evidence>
<sequence length="154" mass="18425">MFDKDFMYSRPFNFEKIATDIVHEFNFDYGYGFKMQHKYGPSCYMFGVIYSNGKRSFRSDEERKRISNWMWGSEKVYSGNIRDVYEMNFLSKDCLLQQTKVGELKTWIESSSKNGSLKKINDKIFLWNVELQEIERIRTSLISILVSEMDYTKM</sequence>